<gene>
    <name evidence="2" type="ORF">MAPG_08076</name>
</gene>
<feature type="region of interest" description="Disordered" evidence="1">
    <location>
        <begin position="187"/>
        <end position="235"/>
    </location>
</feature>
<name>A0A0C4E6E2_MAGP6</name>
<sequence>MRTAGRFRNVVEAAIGRRAPGVASAQECLHLLGLVFGLDGHLGNGEWPVRCDFYVLDDLPVDVVLSSDFLFQLDLFSLRYGVFFVNPGPAAVAAAFCGITQLPSYRSLFAKLAAKKQAAGAARGTVEDWTSPLAFTPTMVLRELERREQTDAAIGRVTDPARAGALRQAEARRRKEWDGWRDHHRTAWASSSHQPLGRVSDGTPRGGGNWGDPAGSMATPSISARSRQSSDRGSGVTAAIPVVTVLPASGLGLAPAAG</sequence>
<evidence type="ECO:0000313" key="3">
    <source>
        <dbReference type="EnsemblFungi" id="MAPG_08076T0"/>
    </source>
</evidence>
<reference evidence="2" key="1">
    <citation type="submission" date="2010-05" db="EMBL/GenBank/DDBJ databases">
        <title>The Genome Sequence of Magnaporthe poae strain ATCC 64411.</title>
        <authorList>
            <consortium name="The Broad Institute Genome Sequencing Platform"/>
            <consortium name="Broad Institute Genome Sequencing Center for Infectious Disease"/>
            <person name="Ma L.-J."/>
            <person name="Dead R."/>
            <person name="Young S."/>
            <person name="Zeng Q."/>
            <person name="Koehrsen M."/>
            <person name="Alvarado L."/>
            <person name="Berlin A."/>
            <person name="Chapman S.B."/>
            <person name="Chen Z."/>
            <person name="Freedman E."/>
            <person name="Gellesch M."/>
            <person name="Goldberg J."/>
            <person name="Griggs A."/>
            <person name="Gujja S."/>
            <person name="Heilman E.R."/>
            <person name="Heiman D."/>
            <person name="Hepburn T."/>
            <person name="Howarth C."/>
            <person name="Jen D."/>
            <person name="Larson L."/>
            <person name="Mehta T."/>
            <person name="Neiman D."/>
            <person name="Pearson M."/>
            <person name="Roberts A."/>
            <person name="Saif S."/>
            <person name="Shea T."/>
            <person name="Shenoy N."/>
            <person name="Sisk P."/>
            <person name="Stolte C."/>
            <person name="Sykes S."/>
            <person name="Walk T."/>
            <person name="White J."/>
            <person name="Yandava C."/>
            <person name="Haas B."/>
            <person name="Nusbaum C."/>
            <person name="Birren B."/>
        </authorList>
    </citation>
    <scope>NUCLEOTIDE SEQUENCE</scope>
    <source>
        <strain evidence="2">ATCC 64411</strain>
    </source>
</reference>
<evidence type="ECO:0000313" key="2">
    <source>
        <dbReference type="EMBL" id="KLU89100.1"/>
    </source>
</evidence>
<dbReference type="EnsemblFungi" id="MAPG_08076T0">
    <property type="protein sequence ID" value="MAPG_08076T0"/>
    <property type="gene ID" value="MAPG_08076"/>
</dbReference>
<dbReference type="EMBL" id="ADBL01001947">
    <property type="status" value="NOT_ANNOTATED_CDS"/>
    <property type="molecule type" value="Genomic_DNA"/>
</dbReference>
<dbReference type="AlphaFoldDB" id="A0A0C4E6E2"/>
<protein>
    <submittedName>
        <fullName evidence="2 3">Uncharacterized protein</fullName>
    </submittedName>
</protein>
<feature type="compositionally biased region" description="Polar residues" evidence="1">
    <location>
        <begin position="218"/>
        <end position="227"/>
    </location>
</feature>
<reference evidence="2" key="3">
    <citation type="submission" date="2011-03" db="EMBL/GenBank/DDBJ databases">
        <title>Annotation of Magnaporthe poae ATCC 64411.</title>
        <authorList>
            <person name="Ma L.-J."/>
            <person name="Dead R."/>
            <person name="Young S.K."/>
            <person name="Zeng Q."/>
            <person name="Gargeya S."/>
            <person name="Fitzgerald M."/>
            <person name="Haas B."/>
            <person name="Abouelleil A."/>
            <person name="Alvarado L."/>
            <person name="Arachchi H.M."/>
            <person name="Berlin A."/>
            <person name="Brown A."/>
            <person name="Chapman S.B."/>
            <person name="Chen Z."/>
            <person name="Dunbar C."/>
            <person name="Freedman E."/>
            <person name="Gearin G."/>
            <person name="Gellesch M."/>
            <person name="Goldberg J."/>
            <person name="Griggs A."/>
            <person name="Gujja S."/>
            <person name="Heiman D."/>
            <person name="Howarth C."/>
            <person name="Larson L."/>
            <person name="Lui A."/>
            <person name="MacDonald P.J.P."/>
            <person name="Mehta T."/>
            <person name="Montmayeur A."/>
            <person name="Murphy C."/>
            <person name="Neiman D."/>
            <person name="Pearson M."/>
            <person name="Priest M."/>
            <person name="Roberts A."/>
            <person name="Saif S."/>
            <person name="Shea T."/>
            <person name="Shenoy N."/>
            <person name="Sisk P."/>
            <person name="Stolte C."/>
            <person name="Sykes S."/>
            <person name="Yandava C."/>
            <person name="Wortman J."/>
            <person name="Nusbaum C."/>
            <person name="Birren B."/>
        </authorList>
    </citation>
    <scope>NUCLEOTIDE SEQUENCE</scope>
    <source>
        <strain evidence="2">ATCC 64411</strain>
    </source>
</reference>
<dbReference type="EMBL" id="GL876972">
    <property type="protein sequence ID" value="KLU89100.1"/>
    <property type="molecule type" value="Genomic_DNA"/>
</dbReference>
<organism evidence="3 4">
    <name type="scientific">Magnaporthiopsis poae (strain ATCC 64411 / 73-15)</name>
    <name type="common">Kentucky bluegrass fungus</name>
    <name type="synonym">Magnaporthe poae</name>
    <dbReference type="NCBI Taxonomy" id="644358"/>
    <lineage>
        <taxon>Eukaryota</taxon>
        <taxon>Fungi</taxon>
        <taxon>Dikarya</taxon>
        <taxon>Ascomycota</taxon>
        <taxon>Pezizomycotina</taxon>
        <taxon>Sordariomycetes</taxon>
        <taxon>Sordariomycetidae</taxon>
        <taxon>Magnaporthales</taxon>
        <taxon>Magnaporthaceae</taxon>
        <taxon>Magnaporthiopsis</taxon>
    </lineage>
</organism>
<evidence type="ECO:0000313" key="4">
    <source>
        <dbReference type="Proteomes" id="UP000011715"/>
    </source>
</evidence>
<evidence type="ECO:0000256" key="1">
    <source>
        <dbReference type="SAM" id="MobiDB-lite"/>
    </source>
</evidence>
<keyword evidence="4" id="KW-1185">Reference proteome</keyword>
<accession>A0A0C4E6E2</accession>
<reference evidence="3" key="4">
    <citation type="journal article" date="2015" name="G3 (Bethesda)">
        <title>Genome sequences of three phytopathogenic species of the Magnaporthaceae family of fungi.</title>
        <authorList>
            <person name="Okagaki L.H."/>
            <person name="Nunes C.C."/>
            <person name="Sailsbery J."/>
            <person name="Clay B."/>
            <person name="Brown D."/>
            <person name="John T."/>
            <person name="Oh Y."/>
            <person name="Young N."/>
            <person name="Fitzgerald M."/>
            <person name="Haas B.J."/>
            <person name="Zeng Q."/>
            <person name="Young S."/>
            <person name="Adiconis X."/>
            <person name="Fan L."/>
            <person name="Levin J.Z."/>
            <person name="Mitchell T.K."/>
            <person name="Okubara P.A."/>
            <person name="Farman M.L."/>
            <person name="Kohn L.M."/>
            <person name="Birren B."/>
            <person name="Ma L.-J."/>
            <person name="Dean R.A."/>
        </authorList>
    </citation>
    <scope>NUCLEOTIDE SEQUENCE</scope>
    <source>
        <strain evidence="3">ATCC 64411 / 73-15</strain>
    </source>
</reference>
<reference evidence="3" key="5">
    <citation type="submission" date="2015-06" db="UniProtKB">
        <authorList>
            <consortium name="EnsemblFungi"/>
        </authorList>
    </citation>
    <scope>IDENTIFICATION</scope>
    <source>
        <strain evidence="3">ATCC 64411</strain>
    </source>
</reference>
<dbReference type="VEuPathDB" id="FungiDB:MAPG_08076"/>
<dbReference type="Proteomes" id="UP000011715">
    <property type="component" value="Unassembled WGS sequence"/>
</dbReference>
<reference evidence="4" key="2">
    <citation type="submission" date="2010-05" db="EMBL/GenBank/DDBJ databases">
        <title>The genome sequence of Magnaporthe poae strain ATCC 64411.</title>
        <authorList>
            <person name="Ma L.-J."/>
            <person name="Dead R."/>
            <person name="Young S."/>
            <person name="Zeng Q."/>
            <person name="Koehrsen M."/>
            <person name="Alvarado L."/>
            <person name="Berlin A."/>
            <person name="Chapman S.B."/>
            <person name="Chen Z."/>
            <person name="Freedman E."/>
            <person name="Gellesch M."/>
            <person name="Goldberg J."/>
            <person name="Griggs A."/>
            <person name="Gujja S."/>
            <person name="Heilman E.R."/>
            <person name="Heiman D."/>
            <person name="Hepburn T."/>
            <person name="Howarth C."/>
            <person name="Jen D."/>
            <person name="Larson L."/>
            <person name="Mehta T."/>
            <person name="Neiman D."/>
            <person name="Pearson M."/>
            <person name="Roberts A."/>
            <person name="Saif S."/>
            <person name="Shea T."/>
            <person name="Shenoy N."/>
            <person name="Sisk P."/>
            <person name="Stolte C."/>
            <person name="Sykes S."/>
            <person name="Walk T."/>
            <person name="White J."/>
            <person name="Yandava C."/>
            <person name="Haas B."/>
            <person name="Nusbaum C."/>
            <person name="Birren B."/>
        </authorList>
    </citation>
    <scope>NUCLEOTIDE SEQUENCE [LARGE SCALE GENOMIC DNA]</scope>
    <source>
        <strain evidence="4">ATCC 64411 / 73-15</strain>
    </source>
</reference>
<proteinExistence type="predicted"/>